<dbReference type="Gene3D" id="3.60.20.10">
    <property type="entry name" value="Glutamine Phosphoribosylpyrophosphate, subunit 1, domain 1"/>
    <property type="match status" value="1"/>
</dbReference>
<evidence type="ECO:0000256" key="7">
    <source>
        <dbReference type="ARBA" id="ARBA00022723"/>
    </source>
</evidence>
<keyword evidence="11" id="KW-0411">Iron-sulfur</keyword>
<evidence type="ECO:0000256" key="5">
    <source>
        <dbReference type="ARBA" id="ARBA00022630"/>
    </source>
</evidence>
<evidence type="ECO:0000313" key="17">
    <source>
        <dbReference type="Proteomes" id="UP000005466"/>
    </source>
</evidence>
<dbReference type="Pfam" id="PF00310">
    <property type="entry name" value="GATase_2"/>
    <property type="match status" value="1"/>
</dbReference>
<dbReference type="HOGENOM" id="CLU_000422_5_3_6"/>
<evidence type="ECO:0000256" key="10">
    <source>
        <dbReference type="ARBA" id="ARBA00023004"/>
    </source>
</evidence>
<gene>
    <name evidence="16" type="primary">gltB</name>
    <name evidence="16" type="ORF">Pgy4_00740</name>
</gene>
<dbReference type="AlphaFoldDB" id="F3BYG2"/>
<feature type="non-terminal residue" evidence="16">
    <location>
        <position position="345"/>
    </location>
</feature>
<feature type="domain" description="Glutamine amidotransferase type-2" evidence="15">
    <location>
        <begin position="15"/>
        <end position="345"/>
    </location>
</feature>
<dbReference type="InterPro" id="IPR050711">
    <property type="entry name" value="ET-N_metabolism_enzyme"/>
</dbReference>
<accession>F3BYG2</accession>
<dbReference type="Proteomes" id="UP000005466">
    <property type="component" value="Unassembled WGS sequence"/>
</dbReference>
<dbReference type="EMBL" id="ADWY01000034">
    <property type="protein sequence ID" value="EGH06212.1"/>
    <property type="molecule type" value="Genomic_DNA"/>
</dbReference>
<comment type="cofactor">
    <cofactor evidence="1">
        <name>FMN</name>
        <dbReference type="ChEBI" id="CHEBI:58210"/>
    </cofactor>
</comment>
<dbReference type="GO" id="GO:0004355">
    <property type="term" value="F:glutamate synthase (NADPH) activity"/>
    <property type="evidence" value="ECO:0007669"/>
    <property type="project" value="UniProtKB-EC"/>
</dbReference>
<evidence type="ECO:0000256" key="11">
    <source>
        <dbReference type="ARBA" id="ARBA00023014"/>
    </source>
</evidence>
<evidence type="ECO:0000256" key="9">
    <source>
        <dbReference type="ARBA" id="ARBA00023002"/>
    </source>
</evidence>
<evidence type="ECO:0000256" key="12">
    <source>
        <dbReference type="ARBA" id="ARBA00023164"/>
    </source>
</evidence>
<comment type="similarity">
    <text evidence="3">Belongs to the glutamate synthase family.</text>
</comment>
<proteinExistence type="inferred from homology"/>
<dbReference type="PANTHER" id="PTHR11938:SF148">
    <property type="entry name" value="GLUTAMATE SYNTHASE [NADPH] LARGE CHAIN"/>
    <property type="match status" value="1"/>
</dbReference>
<comment type="cofactor">
    <cofactor evidence="2">
        <name>[3Fe-4S] cluster</name>
        <dbReference type="ChEBI" id="CHEBI:21137"/>
    </cofactor>
</comment>
<evidence type="ECO:0000256" key="6">
    <source>
        <dbReference type="ARBA" id="ARBA00022643"/>
    </source>
</evidence>
<dbReference type="EC" id="1.4.1.13" evidence="16"/>
<dbReference type="GO" id="GO:0051538">
    <property type="term" value="F:3 iron, 4 sulfur cluster binding"/>
    <property type="evidence" value="ECO:0007669"/>
    <property type="project" value="UniProtKB-KW"/>
</dbReference>
<sequence>MKAGLYQPDEFKDNCGFGLIAHMQGEPSHHLLQTAVQALTCMTHRGGINADGKTGDGCGLLIQKPDGFLRAMAKEHFGADLPRQYAVGMVFLNQDDAKADAARENMNREILAEGLELVGWRQVPIDTSVLGRLALERLPKIEQVYIGGEGLSDQEFAIKLFSARRRSSVSNAADTDHYICSFSHKTIIYKGLMMPADLTAFFPDLSDERLQTAICVFHQRFSTNTLPKWPLAQPFRFLAHNGEINTITGNRNWAQARRTKFTNDLMDLDELGPLVNRVGSDSSSMDNMLELMVTGGIDLFRGVRMIIPPAWQNVETMDPDLRAFYEYNSMHMEPWDGPAGIAMIQ</sequence>
<dbReference type="GO" id="GO:0006537">
    <property type="term" value="P:glutamate biosynthetic process"/>
    <property type="evidence" value="ECO:0007669"/>
    <property type="project" value="UniProtKB-KW"/>
</dbReference>
<dbReference type="SUPFAM" id="SSF56235">
    <property type="entry name" value="N-terminal nucleophile aminohydrolases (Ntn hydrolases)"/>
    <property type="match status" value="1"/>
</dbReference>
<evidence type="ECO:0000256" key="3">
    <source>
        <dbReference type="ARBA" id="ARBA00009716"/>
    </source>
</evidence>
<evidence type="ECO:0000256" key="14">
    <source>
        <dbReference type="ARBA" id="ARBA00029440"/>
    </source>
</evidence>
<dbReference type="GO" id="GO:0019676">
    <property type="term" value="P:ammonia assimilation cycle"/>
    <property type="evidence" value="ECO:0007669"/>
    <property type="project" value="TreeGrafter"/>
</dbReference>
<keyword evidence="12" id="KW-0314">Glutamate biosynthesis</keyword>
<protein>
    <submittedName>
        <fullName evidence="16">Glutamate synthase subunit alpha</fullName>
        <ecNumber evidence="16">1.4.1.13</ecNumber>
    </submittedName>
</protein>
<comment type="caution">
    <text evidence="16">The sequence shown here is derived from an EMBL/GenBank/DDBJ whole genome shotgun (WGS) entry which is preliminary data.</text>
</comment>
<evidence type="ECO:0000256" key="8">
    <source>
        <dbReference type="ARBA" id="ARBA00022962"/>
    </source>
</evidence>
<evidence type="ECO:0000256" key="13">
    <source>
        <dbReference type="ARBA" id="ARBA00023291"/>
    </source>
</evidence>
<keyword evidence="7" id="KW-0479">Metal-binding</keyword>
<evidence type="ECO:0000313" key="16">
    <source>
        <dbReference type="EMBL" id="EGH06212.1"/>
    </source>
</evidence>
<dbReference type="PANTHER" id="PTHR11938">
    <property type="entry name" value="FAD NADPH DEHYDROGENASE/OXIDOREDUCTASE"/>
    <property type="match status" value="1"/>
</dbReference>
<keyword evidence="9 16" id="KW-0560">Oxidoreductase</keyword>
<dbReference type="CDD" id="cd00713">
    <property type="entry name" value="GltS"/>
    <property type="match status" value="1"/>
</dbReference>
<keyword evidence="13" id="KW-0003">3Fe-4S</keyword>
<keyword evidence="4" id="KW-0028">Amino-acid biosynthesis</keyword>
<evidence type="ECO:0000256" key="4">
    <source>
        <dbReference type="ARBA" id="ARBA00022605"/>
    </source>
</evidence>
<keyword evidence="8" id="KW-0315">Glutamine amidotransferase</keyword>
<keyword evidence="5" id="KW-0285">Flavoprotein</keyword>
<keyword evidence="6" id="KW-0288">FMN</keyword>
<evidence type="ECO:0000259" key="15">
    <source>
        <dbReference type="PROSITE" id="PS51278"/>
    </source>
</evidence>
<dbReference type="InterPro" id="IPR029055">
    <property type="entry name" value="Ntn_hydrolases_N"/>
</dbReference>
<dbReference type="GO" id="GO:0046872">
    <property type="term" value="F:metal ion binding"/>
    <property type="evidence" value="ECO:0007669"/>
    <property type="project" value="UniProtKB-KW"/>
</dbReference>
<evidence type="ECO:0000256" key="2">
    <source>
        <dbReference type="ARBA" id="ARBA00001927"/>
    </source>
</evidence>
<name>F3BYG2_PSESG</name>
<reference evidence="16 17" key="1">
    <citation type="journal article" date="2011" name="PLoS Pathog.">
        <title>Dynamic evolution of pathogenicity revealed by sequencing and comparative genomics of 19 Pseudomonas syringae isolates.</title>
        <authorList>
            <person name="Baltrus D.A."/>
            <person name="Nishimura M.T."/>
            <person name="Romanchuk A."/>
            <person name="Chang J.H."/>
            <person name="Mukhtar M.S."/>
            <person name="Cherkis K."/>
            <person name="Roach J."/>
            <person name="Grant S.R."/>
            <person name="Jones C.D."/>
            <person name="Dangl J.L."/>
        </authorList>
    </citation>
    <scope>NUCLEOTIDE SEQUENCE [LARGE SCALE GENOMIC DNA]</scope>
    <source>
        <strain evidence="17">race 4</strain>
    </source>
</reference>
<evidence type="ECO:0000256" key="1">
    <source>
        <dbReference type="ARBA" id="ARBA00001917"/>
    </source>
</evidence>
<organism evidence="16 17">
    <name type="scientific">Pseudomonas savastanoi pv. glycinea str. race 4</name>
    <dbReference type="NCBI Taxonomy" id="875330"/>
    <lineage>
        <taxon>Bacteria</taxon>
        <taxon>Pseudomonadati</taxon>
        <taxon>Pseudomonadota</taxon>
        <taxon>Gammaproteobacteria</taxon>
        <taxon>Pseudomonadales</taxon>
        <taxon>Pseudomonadaceae</taxon>
        <taxon>Pseudomonas</taxon>
    </lineage>
</organism>
<dbReference type="PROSITE" id="PS51278">
    <property type="entry name" value="GATASE_TYPE_2"/>
    <property type="match status" value="1"/>
</dbReference>
<dbReference type="InterPro" id="IPR017932">
    <property type="entry name" value="GATase_2_dom"/>
</dbReference>
<keyword evidence="10" id="KW-0408">Iron</keyword>
<comment type="pathway">
    <text evidence="14">Amino-acid biosynthesis.</text>
</comment>